<evidence type="ECO:0000313" key="1">
    <source>
        <dbReference type="EMBL" id="ERL06354.1"/>
    </source>
</evidence>
<proteinExistence type="predicted"/>
<sequence length="41" mass="4267">MVRLGFFGRGDVVHRRLAAESGMDVADGMCTGAAGEAVRPC</sequence>
<dbReference type="EMBL" id="AWEZ01000067">
    <property type="protein sequence ID" value="ERL06354.1"/>
    <property type="molecule type" value="Genomic_DNA"/>
</dbReference>
<dbReference type="Proteomes" id="UP000016638">
    <property type="component" value="Unassembled WGS sequence"/>
</dbReference>
<evidence type="ECO:0000313" key="2">
    <source>
        <dbReference type="Proteomes" id="UP000016638"/>
    </source>
</evidence>
<protein>
    <submittedName>
        <fullName evidence="1">Uncharacterized protein</fullName>
    </submittedName>
</protein>
<dbReference type="AlphaFoldDB" id="U2SZY0"/>
<name>U2SZY0_9ACTN</name>
<dbReference type="PATRIC" id="fig|1125712.3.peg.2239"/>
<comment type="caution">
    <text evidence="1">The sequence shown here is derived from an EMBL/GenBank/DDBJ whole genome shotgun (WGS) entry which is preliminary data.</text>
</comment>
<keyword evidence="2" id="KW-1185">Reference proteome</keyword>
<reference evidence="1 2" key="1">
    <citation type="submission" date="2013-08" db="EMBL/GenBank/DDBJ databases">
        <authorList>
            <person name="Durkin A.S."/>
            <person name="Haft D.R."/>
            <person name="McCorrison J."/>
            <person name="Torralba M."/>
            <person name="Gillis M."/>
            <person name="Haft D.H."/>
            <person name="Methe B."/>
            <person name="Sutton G."/>
            <person name="Nelson K.E."/>
        </authorList>
    </citation>
    <scope>NUCLEOTIDE SEQUENCE [LARGE SCALE GENOMIC DNA]</scope>
    <source>
        <strain evidence="1 2">F0195</strain>
    </source>
</reference>
<dbReference type="RefSeq" id="WP_021727127.1">
    <property type="nucleotide sequence ID" value="NZ_AWEZ01000067.1"/>
</dbReference>
<organism evidence="1 2">
    <name type="scientific">Olsenella profusa F0195</name>
    <dbReference type="NCBI Taxonomy" id="1125712"/>
    <lineage>
        <taxon>Bacteria</taxon>
        <taxon>Bacillati</taxon>
        <taxon>Actinomycetota</taxon>
        <taxon>Coriobacteriia</taxon>
        <taxon>Coriobacteriales</taxon>
        <taxon>Atopobiaceae</taxon>
        <taxon>Olsenella</taxon>
    </lineage>
</organism>
<gene>
    <name evidence="1" type="ORF">HMPREF1316_1243</name>
</gene>
<accession>U2SZY0</accession>